<dbReference type="OrthoDB" id="688481at2759"/>
<keyword evidence="1" id="KW-0547">Nucleotide-binding</keyword>
<dbReference type="InterPro" id="IPR011009">
    <property type="entry name" value="Kinase-like_dom_sf"/>
</dbReference>
<evidence type="ECO:0000256" key="1">
    <source>
        <dbReference type="ARBA" id="ARBA00022741"/>
    </source>
</evidence>
<evidence type="ECO:0000259" key="3">
    <source>
        <dbReference type="Pfam" id="PF07714"/>
    </source>
</evidence>
<feature type="domain" description="Serine-threonine/tyrosine-protein kinase catalytic" evidence="3">
    <location>
        <begin position="5"/>
        <end position="41"/>
    </location>
</feature>
<dbReference type="GO" id="GO:0005524">
    <property type="term" value="F:ATP binding"/>
    <property type="evidence" value="ECO:0007669"/>
    <property type="project" value="UniProtKB-KW"/>
</dbReference>
<reference evidence="4 5" key="1">
    <citation type="submission" date="2020-10" db="EMBL/GenBank/DDBJ databases">
        <title>The Coptis chinensis genome and diversification of protoberbering-type alkaloids.</title>
        <authorList>
            <person name="Wang B."/>
            <person name="Shu S."/>
            <person name="Song C."/>
            <person name="Liu Y."/>
        </authorList>
    </citation>
    <scope>NUCLEOTIDE SEQUENCE [LARGE SCALE GENOMIC DNA]</scope>
    <source>
        <strain evidence="4">HL-2020</strain>
        <tissue evidence="4">Leaf</tissue>
    </source>
</reference>
<keyword evidence="5" id="KW-1185">Reference proteome</keyword>
<dbReference type="GO" id="GO:0004672">
    <property type="term" value="F:protein kinase activity"/>
    <property type="evidence" value="ECO:0007669"/>
    <property type="project" value="InterPro"/>
</dbReference>
<protein>
    <recommendedName>
        <fullName evidence="3">Serine-threonine/tyrosine-protein kinase catalytic domain-containing protein</fullName>
    </recommendedName>
</protein>
<evidence type="ECO:0000256" key="2">
    <source>
        <dbReference type="ARBA" id="ARBA00022840"/>
    </source>
</evidence>
<name>A0A835J0R5_9MAGN</name>
<dbReference type="SUPFAM" id="SSF56112">
    <property type="entry name" value="Protein kinase-like (PK-like)"/>
    <property type="match status" value="1"/>
</dbReference>
<accession>A0A835J0R5</accession>
<evidence type="ECO:0000313" key="5">
    <source>
        <dbReference type="Proteomes" id="UP000631114"/>
    </source>
</evidence>
<dbReference type="PANTHER" id="PTHR47989:SF14">
    <property type="entry name" value="INACTIVE PROTEIN KINASE SELMODRAFT_444075"/>
    <property type="match status" value="1"/>
</dbReference>
<gene>
    <name evidence="4" type="ORF">IFM89_031269</name>
</gene>
<evidence type="ECO:0000313" key="4">
    <source>
        <dbReference type="EMBL" id="KAF9626142.1"/>
    </source>
</evidence>
<comment type="caution">
    <text evidence="4">The sequence shown here is derived from an EMBL/GenBank/DDBJ whole genome shotgun (WGS) entry which is preliminary data.</text>
</comment>
<dbReference type="InterPro" id="IPR001245">
    <property type="entry name" value="Ser-Thr/Tyr_kinase_cat_dom"/>
</dbReference>
<organism evidence="4 5">
    <name type="scientific">Coptis chinensis</name>
    <dbReference type="NCBI Taxonomy" id="261450"/>
    <lineage>
        <taxon>Eukaryota</taxon>
        <taxon>Viridiplantae</taxon>
        <taxon>Streptophyta</taxon>
        <taxon>Embryophyta</taxon>
        <taxon>Tracheophyta</taxon>
        <taxon>Spermatophyta</taxon>
        <taxon>Magnoliopsida</taxon>
        <taxon>Ranunculales</taxon>
        <taxon>Ranunculaceae</taxon>
        <taxon>Coptidoideae</taxon>
        <taxon>Coptis</taxon>
    </lineage>
</organism>
<dbReference type="AlphaFoldDB" id="A0A835J0R5"/>
<dbReference type="Pfam" id="PF07714">
    <property type="entry name" value="PK_Tyr_Ser-Thr"/>
    <property type="match status" value="1"/>
</dbReference>
<dbReference type="Proteomes" id="UP000631114">
    <property type="component" value="Unassembled WGS sequence"/>
</dbReference>
<sequence>MGIGNKIQTMYLAPEYTQSGQITKKANVYSFGVVLVELVIGRKVVDISRPKDQQCRTEWVYILLSE</sequence>
<keyword evidence="2" id="KW-0067">ATP-binding</keyword>
<dbReference type="EMBL" id="JADFTS010000001">
    <property type="protein sequence ID" value="KAF9626142.1"/>
    <property type="molecule type" value="Genomic_DNA"/>
</dbReference>
<proteinExistence type="predicted"/>
<dbReference type="PANTHER" id="PTHR47989">
    <property type="entry name" value="OS01G0750732 PROTEIN"/>
    <property type="match status" value="1"/>
</dbReference>
<dbReference type="Gene3D" id="1.10.510.10">
    <property type="entry name" value="Transferase(Phosphotransferase) domain 1"/>
    <property type="match status" value="1"/>
</dbReference>